<evidence type="ECO:0000313" key="1">
    <source>
        <dbReference type="EMBL" id="MDY7218525.1"/>
    </source>
</evidence>
<protein>
    <submittedName>
        <fullName evidence="1">Uncharacterized protein</fullName>
    </submittedName>
</protein>
<reference evidence="1 2" key="1">
    <citation type="submission" date="2023-12" db="EMBL/GenBank/DDBJ databases">
        <title>Denitrificimonas halotolerans sp. nov.,a novel species isolated from landfill leachate.</title>
        <authorList>
            <person name="Wang S."/>
        </authorList>
    </citation>
    <scope>NUCLEOTIDE SEQUENCE [LARGE SCALE GENOMIC DNA]</scope>
    <source>
        <strain evidence="1 2">JX-1</strain>
    </source>
</reference>
<evidence type="ECO:0000313" key="2">
    <source>
        <dbReference type="Proteomes" id="UP001294570"/>
    </source>
</evidence>
<proteinExistence type="predicted"/>
<name>A0ABU5GNH7_9GAMM</name>
<keyword evidence="2" id="KW-1185">Reference proteome</keyword>
<dbReference type="RefSeq" id="WP_321552618.1">
    <property type="nucleotide sequence ID" value="NZ_JAXIVU010000002.1"/>
</dbReference>
<sequence>MSQKKTNTQTTPATLTAFLTSPEMIQLVRDVAVVSKAEGAKLRATTSARLSPRLTQCKTALGSAKAEGSKLRSITVTHLHSGLTRCKALLTSAKATVTQLQQQPAVSPTVNYDTPTIMRKLGTAQFEAWQHLNGVTETPDTNIHVQAYNMDLC</sequence>
<dbReference type="EMBL" id="JAXIVU010000002">
    <property type="protein sequence ID" value="MDY7218525.1"/>
    <property type="molecule type" value="Genomic_DNA"/>
</dbReference>
<dbReference type="Proteomes" id="UP001294570">
    <property type="component" value="Unassembled WGS sequence"/>
</dbReference>
<comment type="caution">
    <text evidence="1">The sequence shown here is derived from an EMBL/GenBank/DDBJ whole genome shotgun (WGS) entry which is preliminary data.</text>
</comment>
<gene>
    <name evidence="1" type="ORF">TOI97_02865</name>
</gene>
<organism evidence="1 2">
    <name type="scientific">Denitrificimonas halotolerans</name>
    <dbReference type="NCBI Taxonomy" id="3098930"/>
    <lineage>
        <taxon>Bacteria</taxon>
        <taxon>Pseudomonadati</taxon>
        <taxon>Pseudomonadota</taxon>
        <taxon>Gammaproteobacteria</taxon>
        <taxon>Pseudomonadales</taxon>
        <taxon>Pseudomonadaceae</taxon>
        <taxon>Denitrificimonas</taxon>
    </lineage>
</organism>
<accession>A0ABU5GNH7</accession>